<protein>
    <submittedName>
        <fullName evidence="1">Uncharacterized protein</fullName>
    </submittedName>
</protein>
<evidence type="ECO:0000313" key="2">
    <source>
        <dbReference type="Proteomes" id="UP001215598"/>
    </source>
</evidence>
<dbReference type="PANTHER" id="PTHR33129:SF1">
    <property type="entry name" value="ATP-BINDING PROTEIN"/>
    <property type="match status" value="1"/>
</dbReference>
<evidence type="ECO:0000313" key="1">
    <source>
        <dbReference type="EMBL" id="KAJ7778492.1"/>
    </source>
</evidence>
<dbReference type="PANTHER" id="PTHR33129">
    <property type="entry name" value="PROTEIN KINASE DOMAIN-CONTAINING PROTEIN-RELATED"/>
    <property type="match status" value="1"/>
</dbReference>
<dbReference type="Proteomes" id="UP001215598">
    <property type="component" value="Unassembled WGS sequence"/>
</dbReference>
<reference evidence="1" key="1">
    <citation type="submission" date="2023-03" db="EMBL/GenBank/DDBJ databases">
        <title>Massive genome expansion in bonnet fungi (Mycena s.s.) driven by repeated elements and novel gene families across ecological guilds.</title>
        <authorList>
            <consortium name="Lawrence Berkeley National Laboratory"/>
            <person name="Harder C.B."/>
            <person name="Miyauchi S."/>
            <person name="Viragh M."/>
            <person name="Kuo A."/>
            <person name="Thoen E."/>
            <person name="Andreopoulos B."/>
            <person name="Lu D."/>
            <person name="Skrede I."/>
            <person name="Drula E."/>
            <person name="Henrissat B."/>
            <person name="Morin E."/>
            <person name="Kohler A."/>
            <person name="Barry K."/>
            <person name="LaButti K."/>
            <person name="Morin E."/>
            <person name="Salamov A."/>
            <person name="Lipzen A."/>
            <person name="Mereny Z."/>
            <person name="Hegedus B."/>
            <person name="Baldrian P."/>
            <person name="Stursova M."/>
            <person name="Weitz H."/>
            <person name="Taylor A."/>
            <person name="Grigoriev I.V."/>
            <person name="Nagy L.G."/>
            <person name="Martin F."/>
            <person name="Kauserud H."/>
        </authorList>
    </citation>
    <scope>NUCLEOTIDE SEQUENCE</scope>
    <source>
        <strain evidence="1">CBHHK182m</strain>
    </source>
</reference>
<organism evidence="1 2">
    <name type="scientific">Mycena metata</name>
    <dbReference type="NCBI Taxonomy" id="1033252"/>
    <lineage>
        <taxon>Eukaryota</taxon>
        <taxon>Fungi</taxon>
        <taxon>Dikarya</taxon>
        <taxon>Basidiomycota</taxon>
        <taxon>Agaricomycotina</taxon>
        <taxon>Agaricomycetes</taxon>
        <taxon>Agaricomycetidae</taxon>
        <taxon>Agaricales</taxon>
        <taxon>Marasmiineae</taxon>
        <taxon>Mycenaceae</taxon>
        <taxon>Mycena</taxon>
    </lineage>
</organism>
<sequence>MEMPPSLGVTRIPDFIHSNLTKIGPLWVLSPSPWIASQQIMVRLEYHHLLKGILRSLQMQHDFTGFPEDAGELQFSYPPRLDSLKIQALGPENELSEASDYPNPFVGKGHLCQRQRLLIISGLPGIGKTLFLSLIFHLRVAANLPTLYMLSEKQAIFVVDHVAWLVPRSAYTYASATGWIPDNVWCLLDSTPELRYIPQMNGRHMVWAASPRDVKLQTTKDFITQSCVMRPWSLQELQDGHQFQVGVTTPLEPDTLANFFERYGGSARHAYRDGGDKVKMLAFENKINEEARRLSKLANYEVRWPFTAFSIDSASIASPTNPDDVSHMLLSIFPYDDHDRCNFITGSPSTAMAWKALAILANDLPTARREFSEMRERKQNEGSRFWTAMLFRHFFHEVICAGGEWVLQPMKRQQDGPNDAWCEIDESGGDYFFRADKELSTRGTNDALNHESGSVPCVRLSTAEEDLDVNPNVYYVPDREKSPAFDGFYIDKPGHAFVFQASLTLDGHEIKPPGIEWLKAHGIDEIAYVLVTPARVPSKGSGRAKILAQGDEQAPFDSCYTLALPF</sequence>
<keyword evidence="2" id="KW-1185">Reference proteome</keyword>
<dbReference type="AlphaFoldDB" id="A0AAD7K4Y9"/>
<dbReference type="EMBL" id="JARKIB010000007">
    <property type="protein sequence ID" value="KAJ7778492.1"/>
    <property type="molecule type" value="Genomic_DNA"/>
</dbReference>
<comment type="caution">
    <text evidence="1">The sequence shown here is derived from an EMBL/GenBank/DDBJ whole genome shotgun (WGS) entry which is preliminary data.</text>
</comment>
<accession>A0AAD7K4Y9</accession>
<name>A0AAD7K4Y9_9AGAR</name>
<gene>
    <name evidence="1" type="ORF">B0H16DRAFT_1879120</name>
</gene>
<dbReference type="InterPro" id="IPR052980">
    <property type="entry name" value="Crinkler_effector"/>
</dbReference>
<proteinExistence type="predicted"/>